<sequence>MTGTQVKKLYEDTTDKFTVYKCAVGFAGDKLYVSSNSHHKLLTLASDGTVMSELSDPALQHPHTVHVTTYGQVIVCGHTSNSVIQADSKGKKKIASLLTQEGGVVKPSSVCYRQNTIIVGLLDNDQILVFTIKK</sequence>
<protein>
    <submittedName>
        <fullName evidence="1">Uncharacterized protein</fullName>
    </submittedName>
</protein>
<dbReference type="InterPro" id="IPR011042">
    <property type="entry name" value="6-blade_b-propeller_TolB-like"/>
</dbReference>
<gene>
    <name evidence="1" type="ORF">DPMN_101412</name>
</gene>
<dbReference type="Proteomes" id="UP000828390">
    <property type="component" value="Unassembled WGS sequence"/>
</dbReference>
<dbReference type="EMBL" id="JAIWYP010000003">
    <property type="protein sequence ID" value="KAH3858782.1"/>
    <property type="molecule type" value="Genomic_DNA"/>
</dbReference>
<organism evidence="1 2">
    <name type="scientific">Dreissena polymorpha</name>
    <name type="common">Zebra mussel</name>
    <name type="synonym">Mytilus polymorpha</name>
    <dbReference type="NCBI Taxonomy" id="45954"/>
    <lineage>
        <taxon>Eukaryota</taxon>
        <taxon>Metazoa</taxon>
        <taxon>Spiralia</taxon>
        <taxon>Lophotrochozoa</taxon>
        <taxon>Mollusca</taxon>
        <taxon>Bivalvia</taxon>
        <taxon>Autobranchia</taxon>
        <taxon>Heteroconchia</taxon>
        <taxon>Euheterodonta</taxon>
        <taxon>Imparidentia</taxon>
        <taxon>Neoheterodontei</taxon>
        <taxon>Myida</taxon>
        <taxon>Dreissenoidea</taxon>
        <taxon>Dreissenidae</taxon>
        <taxon>Dreissena</taxon>
    </lineage>
</organism>
<keyword evidence="2" id="KW-1185">Reference proteome</keyword>
<proteinExistence type="predicted"/>
<reference evidence="1" key="2">
    <citation type="submission" date="2020-11" db="EMBL/GenBank/DDBJ databases">
        <authorList>
            <person name="McCartney M.A."/>
            <person name="Auch B."/>
            <person name="Kono T."/>
            <person name="Mallez S."/>
            <person name="Becker A."/>
            <person name="Gohl D.M."/>
            <person name="Silverstein K.A.T."/>
            <person name="Koren S."/>
            <person name="Bechman K.B."/>
            <person name="Herman A."/>
            <person name="Abrahante J.E."/>
            <person name="Garbe J."/>
        </authorList>
    </citation>
    <scope>NUCLEOTIDE SEQUENCE</scope>
    <source>
        <strain evidence="1">Duluth1</strain>
        <tissue evidence="1">Whole animal</tissue>
    </source>
</reference>
<dbReference type="Gene3D" id="2.120.10.30">
    <property type="entry name" value="TolB, C-terminal domain"/>
    <property type="match status" value="1"/>
</dbReference>
<evidence type="ECO:0000313" key="2">
    <source>
        <dbReference type="Proteomes" id="UP000828390"/>
    </source>
</evidence>
<evidence type="ECO:0000313" key="1">
    <source>
        <dbReference type="EMBL" id="KAH3858782.1"/>
    </source>
</evidence>
<name>A0A9D4R9P7_DREPO</name>
<reference evidence="1" key="1">
    <citation type="journal article" date="2019" name="bioRxiv">
        <title>The Genome of the Zebra Mussel, Dreissena polymorpha: A Resource for Invasive Species Research.</title>
        <authorList>
            <person name="McCartney M.A."/>
            <person name="Auch B."/>
            <person name="Kono T."/>
            <person name="Mallez S."/>
            <person name="Zhang Y."/>
            <person name="Obille A."/>
            <person name="Becker A."/>
            <person name="Abrahante J.E."/>
            <person name="Garbe J."/>
            <person name="Badalamenti J.P."/>
            <person name="Herman A."/>
            <person name="Mangelson H."/>
            <person name="Liachko I."/>
            <person name="Sullivan S."/>
            <person name="Sone E.D."/>
            <person name="Koren S."/>
            <person name="Silverstein K.A.T."/>
            <person name="Beckman K.B."/>
            <person name="Gohl D.M."/>
        </authorList>
    </citation>
    <scope>NUCLEOTIDE SEQUENCE</scope>
    <source>
        <strain evidence="1">Duluth1</strain>
        <tissue evidence="1">Whole animal</tissue>
    </source>
</reference>
<comment type="caution">
    <text evidence="1">The sequence shown here is derived from an EMBL/GenBank/DDBJ whole genome shotgun (WGS) entry which is preliminary data.</text>
</comment>
<dbReference type="AlphaFoldDB" id="A0A9D4R9P7"/>
<dbReference type="SUPFAM" id="SSF101898">
    <property type="entry name" value="NHL repeat"/>
    <property type="match status" value="1"/>
</dbReference>
<accession>A0A9D4R9P7</accession>